<keyword evidence="2" id="KW-1003">Cell membrane</keyword>
<evidence type="ECO:0000256" key="1">
    <source>
        <dbReference type="ARBA" id="ARBA00004651"/>
    </source>
</evidence>
<protein>
    <recommendedName>
        <fullName evidence="11">DUF4131 domain-containing protein</fullName>
    </recommendedName>
</protein>
<dbReference type="InterPro" id="IPR004477">
    <property type="entry name" value="ComEC_N"/>
</dbReference>
<dbReference type="InterPro" id="IPR025405">
    <property type="entry name" value="DUF4131"/>
</dbReference>
<feature type="transmembrane region" description="Helical" evidence="6">
    <location>
        <begin position="342"/>
        <end position="359"/>
    </location>
</feature>
<keyword evidence="5 6" id="KW-0472">Membrane</keyword>
<dbReference type="InterPro" id="IPR036866">
    <property type="entry name" value="RibonucZ/Hydroxyglut_hydro"/>
</dbReference>
<dbReference type="Proteomes" id="UP000228947">
    <property type="component" value="Unassembled WGS sequence"/>
</dbReference>
<dbReference type="Pfam" id="PF13567">
    <property type="entry name" value="DUF4131"/>
    <property type="match status" value="1"/>
</dbReference>
<keyword evidence="3 6" id="KW-0812">Transmembrane</keyword>
<comment type="caution">
    <text evidence="9">The sequence shown here is derived from an EMBL/GenBank/DDBJ whole genome shotgun (WGS) entry which is preliminary data.</text>
</comment>
<dbReference type="AlphaFoldDB" id="A0A2M8PZZ4"/>
<feature type="transmembrane region" description="Helical" evidence="6">
    <location>
        <begin position="517"/>
        <end position="534"/>
    </location>
</feature>
<feature type="transmembrane region" description="Helical" evidence="6">
    <location>
        <begin position="446"/>
        <end position="466"/>
    </location>
</feature>
<feature type="domain" description="DUF4131" evidence="8">
    <location>
        <begin position="28"/>
        <end position="171"/>
    </location>
</feature>
<keyword evidence="4 6" id="KW-1133">Transmembrane helix</keyword>
<comment type="subcellular location">
    <subcellularLocation>
        <location evidence="1">Cell membrane</location>
        <topology evidence="1">Multi-pass membrane protein</topology>
    </subcellularLocation>
</comment>
<dbReference type="SUPFAM" id="SSF56281">
    <property type="entry name" value="Metallo-hydrolase/oxidoreductase"/>
    <property type="match status" value="1"/>
</dbReference>
<dbReference type="EMBL" id="PGTL01000004">
    <property type="protein sequence ID" value="PJF43099.1"/>
    <property type="molecule type" value="Genomic_DNA"/>
</dbReference>
<evidence type="ECO:0000256" key="2">
    <source>
        <dbReference type="ARBA" id="ARBA00022475"/>
    </source>
</evidence>
<evidence type="ECO:0000256" key="3">
    <source>
        <dbReference type="ARBA" id="ARBA00022692"/>
    </source>
</evidence>
<feature type="transmembrane region" description="Helical" evidence="6">
    <location>
        <begin position="319"/>
        <end position="336"/>
    </location>
</feature>
<evidence type="ECO:0000256" key="5">
    <source>
        <dbReference type="ARBA" id="ARBA00023136"/>
    </source>
</evidence>
<evidence type="ECO:0000256" key="4">
    <source>
        <dbReference type="ARBA" id="ARBA00022989"/>
    </source>
</evidence>
<organism evidence="9 10">
    <name type="scientific">Candidatus Thermofonsia Clade 1 bacterium</name>
    <dbReference type="NCBI Taxonomy" id="2364210"/>
    <lineage>
        <taxon>Bacteria</taxon>
        <taxon>Bacillati</taxon>
        <taxon>Chloroflexota</taxon>
        <taxon>Candidatus Thermofontia</taxon>
        <taxon>Candidatus Thermofonsia Clade 1</taxon>
    </lineage>
</organism>
<feature type="transmembrane region" description="Helical" evidence="6">
    <location>
        <begin position="379"/>
        <end position="405"/>
    </location>
</feature>
<name>A0A2M8PZZ4_9CHLR</name>
<proteinExistence type="predicted"/>
<dbReference type="NCBIfam" id="TIGR00360">
    <property type="entry name" value="ComEC_N-term"/>
    <property type="match status" value="1"/>
</dbReference>
<dbReference type="GO" id="GO:0005886">
    <property type="term" value="C:plasma membrane"/>
    <property type="evidence" value="ECO:0007669"/>
    <property type="project" value="UniProtKB-SubCell"/>
</dbReference>
<dbReference type="PANTHER" id="PTHR30619:SF1">
    <property type="entry name" value="RECOMBINATION PROTEIN 2"/>
    <property type="match status" value="1"/>
</dbReference>
<feature type="transmembrane region" description="Helical" evidence="6">
    <location>
        <begin position="472"/>
        <end position="496"/>
    </location>
</feature>
<evidence type="ECO:0008006" key="11">
    <source>
        <dbReference type="Google" id="ProtNLM"/>
    </source>
</evidence>
<feature type="domain" description="ComEC/Rec2-related protein" evidence="7">
    <location>
        <begin position="219"/>
        <end position="497"/>
    </location>
</feature>
<feature type="transmembrane region" description="Helical" evidence="6">
    <location>
        <begin position="417"/>
        <end position="439"/>
    </location>
</feature>
<reference evidence="9 10" key="1">
    <citation type="submission" date="2017-11" db="EMBL/GenBank/DDBJ databases">
        <title>Evolution of Phototrophy in the Chloroflexi Phylum Driven by Horizontal Gene Transfer.</title>
        <authorList>
            <person name="Ward L.M."/>
            <person name="Hemp J."/>
            <person name="Shih P.M."/>
            <person name="Mcglynn S.E."/>
            <person name="Fischer W."/>
        </authorList>
    </citation>
    <scope>NUCLEOTIDE SEQUENCE [LARGE SCALE GENOMIC DNA]</scope>
    <source>
        <strain evidence="9">CP1_1M</strain>
    </source>
</reference>
<evidence type="ECO:0000313" key="9">
    <source>
        <dbReference type="EMBL" id="PJF43099.1"/>
    </source>
</evidence>
<feature type="transmembrane region" description="Helical" evidence="6">
    <location>
        <begin position="27"/>
        <end position="45"/>
    </location>
</feature>
<gene>
    <name evidence="9" type="ORF">CUN50_01550</name>
</gene>
<dbReference type="PANTHER" id="PTHR30619">
    <property type="entry name" value="DNA INTERNALIZATION/COMPETENCE PROTEIN COMEC/REC2"/>
    <property type="match status" value="1"/>
</dbReference>
<evidence type="ECO:0000259" key="7">
    <source>
        <dbReference type="Pfam" id="PF03772"/>
    </source>
</evidence>
<feature type="transmembrane region" description="Helical" evidence="6">
    <location>
        <begin position="269"/>
        <end position="289"/>
    </location>
</feature>
<dbReference type="InterPro" id="IPR052159">
    <property type="entry name" value="Competence_DNA_uptake"/>
</dbReference>
<feature type="transmembrane region" description="Helical" evidence="6">
    <location>
        <begin position="241"/>
        <end position="262"/>
    </location>
</feature>
<evidence type="ECO:0000313" key="10">
    <source>
        <dbReference type="Proteomes" id="UP000228947"/>
    </source>
</evidence>
<evidence type="ECO:0000259" key="8">
    <source>
        <dbReference type="Pfam" id="PF13567"/>
    </source>
</evidence>
<accession>A0A2M8PZZ4</accession>
<dbReference type="Pfam" id="PF03772">
    <property type="entry name" value="Competence"/>
    <property type="match status" value="1"/>
</dbReference>
<dbReference type="Gene3D" id="3.60.15.10">
    <property type="entry name" value="Ribonuclease Z/Hydroxyacylglutathione hydrolase-like"/>
    <property type="match status" value="1"/>
</dbReference>
<evidence type="ECO:0000256" key="6">
    <source>
        <dbReference type="SAM" id="Phobius"/>
    </source>
</evidence>
<sequence length="795" mass="85476">MLLLYMVMAWCGGIALSAARPEASLNSALPICAAIGGVVGAALSYRRRNVRRLSLCLAAAGLGMAHHSAALQPFRPDQLAFYNDRGTAVLEGIVSAPPERRENALRLKVSVRFWQRGEISRAVQGEALVYTERYADVRYGDSLRIRGAPQTPPTFDAFSFRDFLARQGIHTVVLNAEISVLERDQGDPSAAALYHLRAEANALIRRLLPDPQAAFLAGILLGDESNLTQELAEVFRRTNTAHLIAISGANIAVIVALLIAMARLLPRRLAGRAGTLLVTICGVSLYVLFVGAEPSVLRAAIMATFVLLAERLGRRNDGLTALAAAIFLMTLFNPLMLFDLGLILSAAATLGLILYLPPLTQLSERLLKHLIGAERAQPLVVGLAELFLVTIAAQITTLPLILLISGTFAPLSLLVNLLVAPAQAAIMSGGLALLAIGALWQPLGQFVAWLVGLPLSYTLAIIRSAAELPALNVPLLLTPLSVALYYGALLGLTAFAMQHPAVRRRVRAWLQRTRRSTALIAGGSSVAAILWLFVAARPDGKLHVWWLAVGKGSAVLIQTPHGAHILIDGGENPQRLQQAIGDRLPFYKRHIDVLIVSAPHDRLIGALPALLERYSIGAFCHNGQRTGSPTFAALESALAKANAPSQLISAAWRLETSDGVRLIALAPQSVPEVAVRPDTAPLILRLEYGQARFLIAAEAAPEAISNLLRTTEDLWTHVLQLASNGAADSNPTRLLERTQPQIAVVVAEHGDLKAQPAQTLIERLNAPLYRTDQHGTLHFSTDGTHLTVQPAHDVR</sequence>